<name>A0A0X3PFP7_SCHSO</name>
<sequence>METAPSNSVLTPDSTTLEALLDAPGPLSLSQGSRSGVKASPIWPNGQNPPCEDTTSSPSTKRKLSSVSDSTVLHHPPTDKPVVDITLKEACMELLCILIRQDVNGLLHFPLKQVDGFQNSLRGLERLVLTDKVHSLDDFRQRVESIFTTARDYYPASMPAGSEVARLSSLASQWFSSLAGHPIWSVRWPHPQPLSTPVSDNITVSVPEDSPCEVSLRILNPDNRGIVSPTKRIRTIGQEVGTLTEGTHLSQFGGYREDRRNKVIPYTYLNYGPYASFGPTYDSGTSNCTPESNQLLLGTSWLPARLVYLDYDEEGEVSTGAAEEAADAPNKTTEGDTSYLGHLARTAEKLGDTELAAALADSEAEWRQGLQLAEELEDIIPPIGFGDDFSLYLANTLTRNMPPPPASSTESDGSDDDDVTDIRVGESEAVVMLSSSGETIAPSCDVPAESASDKTAAEGSALATRELAITSGLLSESARKLRRLYNAQYRRLGDYSPQSLNGECSLRPSRVELQSAYSLVNDLVSLVATVPPGAVVSRQAIRRQLGVCDLPLVEVDVQNPE</sequence>
<evidence type="ECO:0000256" key="1">
    <source>
        <dbReference type="SAM" id="MobiDB-lite"/>
    </source>
</evidence>
<gene>
    <name evidence="2" type="primary">BRD7</name>
    <name evidence="2" type="ORF">TR119487</name>
</gene>
<feature type="region of interest" description="Disordered" evidence="1">
    <location>
        <begin position="22"/>
        <end position="79"/>
    </location>
</feature>
<reference evidence="2" key="1">
    <citation type="submission" date="2016-01" db="EMBL/GenBank/DDBJ databases">
        <title>Reference transcriptome for the parasite Schistocephalus solidus: insights into the molecular evolution of parasitism.</title>
        <authorList>
            <person name="Hebert F.O."/>
            <person name="Grambauer S."/>
            <person name="Barber I."/>
            <person name="Landry C.R."/>
            <person name="Aubin-Horth N."/>
        </authorList>
    </citation>
    <scope>NUCLEOTIDE SEQUENCE</scope>
</reference>
<feature type="compositionally biased region" description="Polar residues" evidence="1">
    <location>
        <begin position="45"/>
        <end position="71"/>
    </location>
</feature>
<dbReference type="InterPro" id="IPR021900">
    <property type="entry name" value="DUF3512"/>
</dbReference>
<dbReference type="Pfam" id="PF12024">
    <property type="entry name" value="DUF3512"/>
    <property type="match status" value="1"/>
</dbReference>
<proteinExistence type="predicted"/>
<dbReference type="AlphaFoldDB" id="A0A0X3PFP7"/>
<protein>
    <submittedName>
        <fullName evidence="2">Bromodomain-containing protein 7</fullName>
    </submittedName>
</protein>
<accession>A0A0X3PFP7</accession>
<organism evidence="2">
    <name type="scientific">Schistocephalus solidus</name>
    <name type="common">Tapeworm</name>
    <dbReference type="NCBI Taxonomy" id="70667"/>
    <lineage>
        <taxon>Eukaryota</taxon>
        <taxon>Metazoa</taxon>
        <taxon>Spiralia</taxon>
        <taxon>Lophotrochozoa</taxon>
        <taxon>Platyhelminthes</taxon>
        <taxon>Cestoda</taxon>
        <taxon>Eucestoda</taxon>
        <taxon>Diphyllobothriidea</taxon>
        <taxon>Diphyllobothriidae</taxon>
        <taxon>Schistocephalus</taxon>
    </lineage>
</organism>
<feature type="region of interest" description="Disordered" evidence="1">
    <location>
        <begin position="396"/>
        <end position="420"/>
    </location>
</feature>
<feature type="region of interest" description="Disordered" evidence="1">
    <location>
        <begin position="318"/>
        <end position="337"/>
    </location>
</feature>
<evidence type="ECO:0000313" key="2">
    <source>
        <dbReference type="EMBL" id="JAP48717.1"/>
    </source>
</evidence>
<dbReference type="EMBL" id="GEEE01014508">
    <property type="protein sequence ID" value="JAP48717.1"/>
    <property type="molecule type" value="Transcribed_RNA"/>
</dbReference>